<evidence type="ECO:0000256" key="1">
    <source>
        <dbReference type="SAM" id="MobiDB-lite"/>
    </source>
</evidence>
<feature type="non-terminal residue" evidence="2">
    <location>
        <position position="121"/>
    </location>
</feature>
<protein>
    <submittedName>
        <fullName evidence="2">Uncharacterized protein</fullName>
    </submittedName>
</protein>
<sequence length="121" mass="13772">RGQPPRERTRQRRRRPPRPGLARRLPRPAHHRRRPVRRRRPGRGPLDLDRHPARAASPVRGARHGSVRRVGGHHRLSCRVRGTPGELGDDGLPDPIPPARHHRRRRAGRRRSADGGDPGCV</sequence>
<proteinExistence type="predicted"/>
<evidence type="ECO:0000313" key="2">
    <source>
        <dbReference type="EMBL" id="CAA9575937.1"/>
    </source>
</evidence>
<feature type="non-terminal residue" evidence="2">
    <location>
        <position position="1"/>
    </location>
</feature>
<accession>A0A6J4VF32</accession>
<gene>
    <name evidence="2" type="ORF">AVDCRST_MAG19-3359</name>
</gene>
<feature type="compositionally biased region" description="Basic residues" evidence="1">
    <location>
        <begin position="61"/>
        <end position="78"/>
    </location>
</feature>
<reference evidence="2" key="1">
    <citation type="submission" date="2020-02" db="EMBL/GenBank/DDBJ databases">
        <authorList>
            <person name="Meier V. D."/>
        </authorList>
    </citation>
    <scope>NUCLEOTIDE SEQUENCE</scope>
    <source>
        <strain evidence="2">AVDCRST_MAG19</strain>
    </source>
</reference>
<feature type="region of interest" description="Disordered" evidence="1">
    <location>
        <begin position="1"/>
        <end position="121"/>
    </location>
</feature>
<dbReference type="EMBL" id="CADCWL010000184">
    <property type="protein sequence ID" value="CAA9575937.1"/>
    <property type="molecule type" value="Genomic_DNA"/>
</dbReference>
<feature type="compositionally biased region" description="Basic residues" evidence="1">
    <location>
        <begin position="99"/>
        <end position="110"/>
    </location>
</feature>
<organism evidence="2">
    <name type="scientific">uncultured Thermomicrobiales bacterium</name>
    <dbReference type="NCBI Taxonomy" id="1645740"/>
    <lineage>
        <taxon>Bacteria</taxon>
        <taxon>Pseudomonadati</taxon>
        <taxon>Thermomicrobiota</taxon>
        <taxon>Thermomicrobia</taxon>
        <taxon>Thermomicrobiales</taxon>
        <taxon>environmental samples</taxon>
    </lineage>
</organism>
<dbReference type="AlphaFoldDB" id="A0A6J4VF32"/>
<feature type="compositionally biased region" description="Basic residues" evidence="1">
    <location>
        <begin position="24"/>
        <end position="42"/>
    </location>
</feature>
<name>A0A6J4VF32_9BACT</name>